<comment type="caution">
    <text evidence="2">The sequence shown here is derived from an EMBL/GenBank/DDBJ whole genome shotgun (WGS) entry which is preliminary data.</text>
</comment>
<organism evidence="2 3">
    <name type="scientific">Rotaria sordida</name>
    <dbReference type="NCBI Taxonomy" id="392033"/>
    <lineage>
        <taxon>Eukaryota</taxon>
        <taxon>Metazoa</taxon>
        <taxon>Spiralia</taxon>
        <taxon>Gnathifera</taxon>
        <taxon>Rotifera</taxon>
        <taxon>Eurotatoria</taxon>
        <taxon>Bdelloidea</taxon>
        <taxon>Philodinida</taxon>
        <taxon>Philodinidae</taxon>
        <taxon>Rotaria</taxon>
    </lineage>
</organism>
<evidence type="ECO:0000313" key="4">
    <source>
        <dbReference type="Proteomes" id="UP000663870"/>
    </source>
</evidence>
<dbReference type="AlphaFoldDB" id="A0A813UAJ8"/>
<proteinExistence type="predicted"/>
<protein>
    <submittedName>
        <fullName evidence="2">Uncharacterized protein</fullName>
    </submittedName>
</protein>
<evidence type="ECO:0000313" key="2">
    <source>
        <dbReference type="EMBL" id="CAF0824006.1"/>
    </source>
</evidence>
<accession>A0A813UAJ8</accession>
<sequence>MDELDNQVVLCSDIDDMLTKLSANTSCKKILMCFVEQLSLLQSSLADDSIHCILALKNEAELNEPMNIQCNKIKLVQDKKELMRTLSIESMCCFVNEALQHEATDDTGITNLCYQKALHSLSTTKSYV</sequence>
<reference evidence="2" key="1">
    <citation type="submission" date="2021-02" db="EMBL/GenBank/DDBJ databases">
        <authorList>
            <person name="Nowell W R."/>
        </authorList>
    </citation>
    <scope>NUCLEOTIDE SEQUENCE</scope>
</reference>
<dbReference type="EMBL" id="CAJNOH010000060">
    <property type="protein sequence ID" value="CAF0824006.1"/>
    <property type="molecule type" value="Genomic_DNA"/>
</dbReference>
<dbReference type="EMBL" id="CAJNOL010000075">
    <property type="protein sequence ID" value="CAF0819426.1"/>
    <property type="molecule type" value="Genomic_DNA"/>
</dbReference>
<evidence type="ECO:0000313" key="3">
    <source>
        <dbReference type="Proteomes" id="UP000663854"/>
    </source>
</evidence>
<dbReference type="Proteomes" id="UP000663870">
    <property type="component" value="Unassembled WGS sequence"/>
</dbReference>
<name>A0A813UAJ8_9BILA</name>
<gene>
    <name evidence="1" type="ORF">JXQ802_LOCUS5119</name>
    <name evidence="2" type="ORF">PYM288_LOCUS5731</name>
</gene>
<evidence type="ECO:0000313" key="1">
    <source>
        <dbReference type="EMBL" id="CAF0819426.1"/>
    </source>
</evidence>
<keyword evidence="4" id="KW-1185">Reference proteome</keyword>
<dbReference type="Proteomes" id="UP000663854">
    <property type="component" value="Unassembled WGS sequence"/>
</dbReference>